<dbReference type="GO" id="GO:0006749">
    <property type="term" value="P:glutathione metabolic process"/>
    <property type="evidence" value="ECO:0007669"/>
    <property type="project" value="InterPro"/>
</dbReference>
<feature type="active site" description="Proton acceptor" evidence="10">
    <location>
        <position position="516"/>
    </location>
</feature>
<dbReference type="EC" id="1.8.1.7" evidence="14"/>
<evidence type="ECO:0000256" key="9">
    <source>
        <dbReference type="ARBA" id="ARBA00049142"/>
    </source>
</evidence>
<dbReference type="InterPro" id="IPR012999">
    <property type="entry name" value="Pyr_OxRdtase_I_AS"/>
</dbReference>
<dbReference type="InterPro" id="IPR036188">
    <property type="entry name" value="FAD/NAD-bd_sf"/>
</dbReference>
<dbReference type="PROSITE" id="PS00076">
    <property type="entry name" value="PYRIDINE_REDOX_1"/>
    <property type="match status" value="1"/>
</dbReference>
<evidence type="ECO:0000259" key="17">
    <source>
        <dbReference type="Pfam" id="PF07992"/>
    </source>
</evidence>
<evidence type="ECO:0000256" key="11">
    <source>
        <dbReference type="PIRSR" id="PIRSR000350-3"/>
    </source>
</evidence>
<dbReference type="Pfam" id="PF07992">
    <property type="entry name" value="Pyr_redox_2"/>
    <property type="match status" value="1"/>
</dbReference>
<evidence type="ECO:0000256" key="4">
    <source>
        <dbReference type="ARBA" id="ARBA00022827"/>
    </source>
</evidence>
<keyword evidence="7" id="KW-1015">Disulfide bond</keyword>
<dbReference type="Pfam" id="PF02852">
    <property type="entry name" value="Pyr_redox_dim"/>
    <property type="match status" value="1"/>
</dbReference>
<dbReference type="AlphaFoldDB" id="A0AAX4P7A8"/>
<dbReference type="GO" id="GO:0050660">
    <property type="term" value="F:flavin adenine dinucleotide binding"/>
    <property type="evidence" value="ECO:0007669"/>
    <property type="project" value="InterPro"/>
</dbReference>
<protein>
    <recommendedName>
        <fullName evidence="14">Glutathione reductase</fullName>
        <shortName evidence="14">GRase</shortName>
        <ecNumber evidence="14">1.8.1.7</ecNumber>
    </recommendedName>
</protein>
<evidence type="ECO:0000256" key="5">
    <source>
        <dbReference type="ARBA" id="ARBA00022857"/>
    </source>
</evidence>
<keyword evidence="5 14" id="KW-0521">NADP</keyword>
<dbReference type="SUPFAM" id="SSF55424">
    <property type="entry name" value="FAD/NAD-linked reductases, dimerisation (C-terminal) domain"/>
    <property type="match status" value="1"/>
</dbReference>
<dbReference type="PIRSF" id="PIRSF000350">
    <property type="entry name" value="Mercury_reductase_MerA"/>
    <property type="match status" value="1"/>
</dbReference>
<dbReference type="InterPro" id="IPR046952">
    <property type="entry name" value="GSHR/TRXR-like"/>
</dbReference>
<feature type="domain" description="FAD/NAD(P)-binding" evidence="17">
    <location>
        <begin position="75"/>
        <end position="398"/>
    </location>
</feature>
<dbReference type="InterPro" id="IPR023753">
    <property type="entry name" value="FAD/NAD-binding_dom"/>
</dbReference>
<dbReference type="InterPro" id="IPR004099">
    <property type="entry name" value="Pyr_nucl-diS_OxRdtase_dimer"/>
</dbReference>
<dbReference type="PANTHER" id="PTHR42737:SF9">
    <property type="entry name" value="GLUTATHIONE REDUCTASE"/>
    <property type="match status" value="1"/>
</dbReference>
<proteinExistence type="inferred from homology"/>
<dbReference type="GO" id="GO:0034599">
    <property type="term" value="P:cellular response to oxidative stress"/>
    <property type="evidence" value="ECO:0007669"/>
    <property type="project" value="TreeGrafter"/>
</dbReference>
<feature type="binding site" evidence="11">
    <location>
        <position position="130"/>
    </location>
    <ligand>
        <name>FAD</name>
        <dbReference type="ChEBI" id="CHEBI:57692"/>
    </ligand>
</feature>
<evidence type="ECO:0000256" key="14">
    <source>
        <dbReference type="RuleBase" id="RU365040"/>
    </source>
</evidence>
<evidence type="ECO:0000256" key="10">
    <source>
        <dbReference type="PIRSR" id="PIRSR000350-2"/>
    </source>
</evidence>
<evidence type="ECO:0000313" key="18">
    <source>
        <dbReference type="EMBL" id="WZN62197.1"/>
    </source>
</evidence>
<dbReference type="GO" id="GO:0005739">
    <property type="term" value="C:mitochondrion"/>
    <property type="evidence" value="ECO:0007669"/>
    <property type="project" value="TreeGrafter"/>
</dbReference>
<sequence>MLGTTKTRAGCLPARMTKSLGGHGPRPQGSLAQKGGQARPSLSLQRLARSLSAASRRAVAMAAEANGSDGTFDYDFFCIGAGSGGVRGSRFAASYGAKTAVCELPFATKASLTTGGVGGTCVLRGCVPKKLLVYGSEYAKEFEDCNGFGWEKFDRPQHSWESLIESKNNEINRLTGIYKRILANNEVDLIEGRGKILDKNTVEVDGKAYRCRYIMIATGGLPFVPNIPGKDLVITSDDALDLPTMPKKIAIVGAGFIAVEFAGIFNSFGSDVKLFFRGDKILRGFDEEVRDFLTEQIEEKGIKVTPKTVPVEVIEGEDGKKGVVTSAGGDVEWFDEVMYATGRAPNVEDLGLENAGVETVGNGVIKVDDYSRTNVDTIFAVGDVTDRINLTPVALMEGMAVAKTLFNDTPTKPDHEFVASAVFSQPPVGTVGYTEDEALEKFGKLKIFTSSFRPLKNTISGSTERSFMKIIVDSASDRVVGVHMVGEDSAEIMQGIAIAVKMGATKADFDATVGIHPTAAEEFVTMRDVTREAVKELTPAA</sequence>
<comment type="catalytic activity">
    <reaction evidence="9 14">
        <text>2 glutathione + NADP(+) = glutathione disulfide + NADPH + H(+)</text>
        <dbReference type="Rhea" id="RHEA:11740"/>
        <dbReference type="ChEBI" id="CHEBI:15378"/>
        <dbReference type="ChEBI" id="CHEBI:57783"/>
        <dbReference type="ChEBI" id="CHEBI:57925"/>
        <dbReference type="ChEBI" id="CHEBI:58297"/>
        <dbReference type="ChEBI" id="CHEBI:58349"/>
        <dbReference type="EC" id="1.8.1.7"/>
    </reaction>
</comment>
<comment type="similarity">
    <text evidence="1 13">Belongs to the class-I pyridine nucleotide-disulfide oxidoreductase family.</text>
</comment>
<feature type="binding site" evidence="11">
    <location>
        <position position="194"/>
    </location>
    <ligand>
        <name>FAD</name>
        <dbReference type="ChEBI" id="CHEBI:57692"/>
    </ligand>
</feature>
<dbReference type="InterPro" id="IPR001100">
    <property type="entry name" value="Pyr_nuc-diS_OxRdtase"/>
</dbReference>
<keyword evidence="8 13" id="KW-0676">Redox-active center</keyword>
<dbReference type="PRINTS" id="PR00411">
    <property type="entry name" value="PNDRDTASEI"/>
</dbReference>
<evidence type="ECO:0000313" key="19">
    <source>
        <dbReference type="Proteomes" id="UP001472866"/>
    </source>
</evidence>
<dbReference type="PRINTS" id="PR00368">
    <property type="entry name" value="FADPNR"/>
</dbReference>
<evidence type="ECO:0000256" key="8">
    <source>
        <dbReference type="ARBA" id="ARBA00023284"/>
    </source>
</evidence>
<dbReference type="GO" id="GO:0005829">
    <property type="term" value="C:cytosol"/>
    <property type="evidence" value="ECO:0007669"/>
    <property type="project" value="TreeGrafter"/>
</dbReference>
<dbReference type="GO" id="GO:0050661">
    <property type="term" value="F:NADP binding"/>
    <property type="evidence" value="ECO:0007669"/>
    <property type="project" value="InterPro"/>
</dbReference>
<comment type="cofactor">
    <cofactor evidence="11">
        <name>FAD</name>
        <dbReference type="ChEBI" id="CHEBI:57692"/>
    </cofactor>
    <text evidence="11">Binds 1 FAD per subunit.</text>
</comment>
<comment type="function">
    <text evidence="14">Catalyzes the reduction of glutathione disulfide (GSSG) to reduced glutathione (GSH).</text>
</comment>
<feature type="region of interest" description="Disordered" evidence="15">
    <location>
        <begin position="1"/>
        <end position="39"/>
    </location>
</feature>
<feature type="binding site" evidence="11">
    <location>
        <position position="342"/>
    </location>
    <ligand>
        <name>NAD(+)</name>
        <dbReference type="ChEBI" id="CHEBI:57540"/>
    </ligand>
</feature>
<feature type="disulfide bond" description="Redox-active" evidence="12">
    <location>
        <begin position="121"/>
        <end position="126"/>
    </location>
</feature>
<accession>A0AAX4P7A8</accession>
<keyword evidence="4 11" id="KW-0274">FAD</keyword>
<keyword evidence="3 13" id="KW-0285">Flavoprotein</keyword>
<evidence type="ECO:0000256" key="6">
    <source>
        <dbReference type="ARBA" id="ARBA00023002"/>
    </source>
</evidence>
<dbReference type="Proteomes" id="UP001472866">
    <property type="component" value="Chromosome 05"/>
</dbReference>
<evidence type="ECO:0000256" key="12">
    <source>
        <dbReference type="PIRSR" id="PIRSR000350-4"/>
    </source>
</evidence>
<evidence type="ECO:0000259" key="16">
    <source>
        <dbReference type="Pfam" id="PF02852"/>
    </source>
</evidence>
<evidence type="ECO:0000256" key="13">
    <source>
        <dbReference type="RuleBase" id="RU003691"/>
    </source>
</evidence>
<keyword evidence="11" id="KW-0547">Nucleotide-binding</keyword>
<dbReference type="EMBL" id="CP151505">
    <property type="protein sequence ID" value="WZN62197.1"/>
    <property type="molecule type" value="Genomic_DNA"/>
</dbReference>
<comment type="subunit">
    <text evidence="2">Homodimer.</text>
</comment>
<evidence type="ECO:0000256" key="15">
    <source>
        <dbReference type="SAM" id="MobiDB-lite"/>
    </source>
</evidence>
<organism evidence="18 19">
    <name type="scientific">Chloropicon roscoffensis</name>
    <dbReference type="NCBI Taxonomy" id="1461544"/>
    <lineage>
        <taxon>Eukaryota</taxon>
        <taxon>Viridiplantae</taxon>
        <taxon>Chlorophyta</taxon>
        <taxon>Chloropicophyceae</taxon>
        <taxon>Chloropicales</taxon>
        <taxon>Chloropicaceae</taxon>
        <taxon>Chloropicon</taxon>
    </lineage>
</organism>
<dbReference type="Gene3D" id="3.30.390.30">
    <property type="match status" value="1"/>
</dbReference>
<reference evidence="18 19" key="1">
    <citation type="submission" date="2024-03" db="EMBL/GenBank/DDBJ databases">
        <title>Complete genome sequence of the green alga Chloropicon roscoffensis RCC1871.</title>
        <authorList>
            <person name="Lemieux C."/>
            <person name="Pombert J.-F."/>
            <person name="Otis C."/>
            <person name="Turmel M."/>
        </authorList>
    </citation>
    <scope>NUCLEOTIDE SEQUENCE [LARGE SCALE GENOMIC DNA]</scope>
    <source>
        <strain evidence="18 19">RCC1871</strain>
    </source>
</reference>
<dbReference type="SUPFAM" id="SSF51905">
    <property type="entry name" value="FAD/NAD(P)-binding domain"/>
    <property type="match status" value="1"/>
</dbReference>
<dbReference type="PANTHER" id="PTHR42737">
    <property type="entry name" value="GLUTATHIONE REDUCTASE"/>
    <property type="match status" value="1"/>
</dbReference>
<dbReference type="NCBIfam" id="TIGR01424">
    <property type="entry name" value="gluta_reduc_2"/>
    <property type="match status" value="1"/>
</dbReference>
<keyword evidence="6 13" id="KW-0560">Oxidoreductase</keyword>
<feature type="binding site" evidence="11">
    <location>
        <position position="383"/>
    </location>
    <ligand>
        <name>FAD</name>
        <dbReference type="ChEBI" id="CHEBI:57692"/>
    </ligand>
</feature>
<keyword evidence="11" id="KW-0520">NAD</keyword>
<evidence type="ECO:0000256" key="2">
    <source>
        <dbReference type="ARBA" id="ARBA00011738"/>
    </source>
</evidence>
<evidence type="ECO:0000256" key="7">
    <source>
        <dbReference type="ARBA" id="ARBA00023157"/>
    </source>
</evidence>
<dbReference type="FunFam" id="3.50.50.60:FF:000051">
    <property type="entry name" value="Glutathione reductase"/>
    <property type="match status" value="1"/>
</dbReference>
<feature type="domain" description="Pyridine nucleotide-disulphide oxidoreductase dimerisation" evidence="16">
    <location>
        <begin position="418"/>
        <end position="526"/>
    </location>
</feature>
<dbReference type="NCBIfam" id="NF004776">
    <property type="entry name" value="PRK06116.1"/>
    <property type="match status" value="1"/>
</dbReference>
<evidence type="ECO:0000256" key="1">
    <source>
        <dbReference type="ARBA" id="ARBA00007532"/>
    </source>
</evidence>
<name>A0AAX4P7A8_9CHLO</name>
<feature type="binding site" evidence="11">
    <location>
        <begin position="253"/>
        <end position="260"/>
    </location>
    <ligand>
        <name>NAD(+)</name>
        <dbReference type="ChEBI" id="CHEBI:57540"/>
    </ligand>
</feature>
<dbReference type="Gene3D" id="3.50.50.60">
    <property type="entry name" value="FAD/NAD(P)-binding domain"/>
    <property type="match status" value="2"/>
</dbReference>
<dbReference type="GO" id="GO:0004362">
    <property type="term" value="F:glutathione-disulfide reductase (NADPH) activity"/>
    <property type="evidence" value="ECO:0007669"/>
    <property type="project" value="UniProtKB-EC"/>
</dbReference>
<keyword evidence="19" id="KW-1185">Reference proteome</keyword>
<gene>
    <name evidence="18" type="ORF">HKI87_05g37330</name>
</gene>
<evidence type="ECO:0000256" key="3">
    <source>
        <dbReference type="ARBA" id="ARBA00022630"/>
    </source>
</evidence>
<dbReference type="GO" id="GO:0045454">
    <property type="term" value="P:cell redox homeostasis"/>
    <property type="evidence" value="ECO:0007669"/>
    <property type="project" value="InterPro"/>
</dbReference>
<dbReference type="InterPro" id="IPR006324">
    <property type="entry name" value="GSHR"/>
</dbReference>
<dbReference type="InterPro" id="IPR016156">
    <property type="entry name" value="FAD/NAD-linked_Rdtase_dimer_sf"/>
</dbReference>